<dbReference type="PANTHER" id="PTHR47926">
    <property type="entry name" value="PENTATRICOPEPTIDE REPEAT-CONTAINING PROTEIN"/>
    <property type="match status" value="1"/>
</dbReference>
<feature type="repeat" description="PPR" evidence="2">
    <location>
        <begin position="530"/>
        <end position="564"/>
    </location>
</feature>
<organism evidence="3 4">
    <name type="scientific">Apostasia shenzhenica</name>
    <dbReference type="NCBI Taxonomy" id="1088818"/>
    <lineage>
        <taxon>Eukaryota</taxon>
        <taxon>Viridiplantae</taxon>
        <taxon>Streptophyta</taxon>
        <taxon>Embryophyta</taxon>
        <taxon>Tracheophyta</taxon>
        <taxon>Spermatophyta</taxon>
        <taxon>Magnoliopsida</taxon>
        <taxon>Liliopsida</taxon>
        <taxon>Asparagales</taxon>
        <taxon>Orchidaceae</taxon>
        <taxon>Apostasioideae</taxon>
        <taxon>Apostasia</taxon>
    </lineage>
</organism>
<gene>
    <name evidence="3" type="primary">PCMP-E76</name>
    <name evidence="3" type="ORF">AXF42_Ash018686</name>
</gene>
<dbReference type="InterPro" id="IPR046848">
    <property type="entry name" value="E_motif"/>
</dbReference>
<dbReference type="OrthoDB" id="1886324at2759"/>
<keyword evidence="3" id="KW-0378">Hydrolase</keyword>
<dbReference type="EMBL" id="KZ452209">
    <property type="protein sequence ID" value="PKA48744.1"/>
    <property type="molecule type" value="Genomic_DNA"/>
</dbReference>
<sequence length="766" mass="85667">MLHWIASTARAAVAAMDNLYRTGQMAGSRKLCYSLDHHSTAASAAVYIASVFQLFQANGVDPDEFSISKALTVAANFGAMPEGRKLHALIVKRNLPMDVAATNSLINFYCKCGSIVDARNVFDEMPERDVFSWTVLVSGYALKGRVAEALDLFQSMPRRNIVSWNAIITGHQRGGFDDKAIELFVGMMREGESPNYLTFLAVIKAYTARQLLLGGKGVHCFVVKSAWVQDVLVGSTVVDMYAKCGDMLDAQEAFNEIPEKNAISWSILLTGFAQNGMMVEAERIFCELPVKSVIVWNVLIVGFVQNGVQHRAFGFLVEMFKNGVYPNSCTLTSLLSGCSSLQYRKEGKIVHSIALKLGLESDTSVCNSMITMYGEQGNIDDARHIFNTMNRHDIITWTAMLSAHVANYDVKQACDIFNRMPDKNLISWNTMMFGYLQEMRNSTCFDDEAIKFFYGMERSEVKPDHFSYNCALTACSCVGALDQAMAIHCRALRRGFESDIGVGNALITTYGKCGSLQEAEVVFKNISKPDMISWNTMLSAYSQNGQGKKALDFYDEMRRSRVELNHLTFISLLSACSYTGEVKRGQEYFHIMEKDYGMIPTKEHFTCMVDLLGRAGFLSEAEAVIRAMPIQPDAAVWGALLGACKIHNDPIIGSKAAEEIFMLEPDNSAAHVAVAETFAAKFMWEDVEKVRIAMKEKGLMKEPGCSWIDIKNVKHMFLSGDNSHLQKDSIYESLYQLYSNMIEEDNKNTNFGLFWLIVRLVFVFHY</sequence>
<accession>A0A2H9ZZN0</accession>
<dbReference type="FunFam" id="1.25.40.10:FF:000344">
    <property type="entry name" value="Pentatricopeptide repeat-containing protein"/>
    <property type="match status" value="1"/>
</dbReference>
<reference evidence="3 4" key="1">
    <citation type="journal article" date="2017" name="Nature">
        <title>The Apostasia genome and the evolution of orchids.</title>
        <authorList>
            <person name="Zhang G.Q."/>
            <person name="Liu K.W."/>
            <person name="Li Z."/>
            <person name="Lohaus R."/>
            <person name="Hsiao Y.Y."/>
            <person name="Niu S.C."/>
            <person name="Wang J.Y."/>
            <person name="Lin Y.C."/>
            <person name="Xu Q."/>
            <person name="Chen L.J."/>
            <person name="Yoshida K."/>
            <person name="Fujiwara S."/>
            <person name="Wang Z.W."/>
            <person name="Zhang Y.Q."/>
            <person name="Mitsuda N."/>
            <person name="Wang M."/>
            <person name="Liu G.H."/>
            <person name="Pecoraro L."/>
            <person name="Huang H.X."/>
            <person name="Xiao X.J."/>
            <person name="Lin M."/>
            <person name="Wu X.Y."/>
            <person name="Wu W.L."/>
            <person name="Chen Y.Y."/>
            <person name="Chang S.B."/>
            <person name="Sakamoto S."/>
            <person name="Ohme-Takagi M."/>
            <person name="Yagi M."/>
            <person name="Zeng S.J."/>
            <person name="Shen C.Y."/>
            <person name="Yeh C.M."/>
            <person name="Luo Y.B."/>
            <person name="Tsai W.C."/>
            <person name="Van de Peer Y."/>
            <person name="Liu Z.J."/>
        </authorList>
    </citation>
    <scope>NUCLEOTIDE SEQUENCE [LARGE SCALE GENOMIC DNA]</scope>
    <source>
        <strain evidence="4">cv. Shenzhen</strain>
        <tissue evidence="3">Stem</tissue>
    </source>
</reference>
<evidence type="ECO:0000256" key="1">
    <source>
        <dbReference type="ARBA" id="ARBA00022737"/>
    </source>
</evidence>
<dbReference type="NCBIfam" id="TIGR00756">
    <property type="entry name" value="PPR"/>
    <property type="match status" value="7"/>
</dbReference>
<dbReference type="Pfam" id="PF01535">
    <property type="entry name" value="PPR"/>
    <property type="match status" value="9"/>
</dbReference>
<dbReference type="Gene3D" id="1.25.40.10">
    <property type="entry name" value="Tetratricopeptide repeat domain"/>
    <property type="match status" value="5"/>
</dbReference>
<dbReference type="InterPro" id="IPR002885">
    <property type="entry name" value="PPR_rpt"/>
</dbReference>
<dbReference type="Pfam" id="PF13041">
    <property type="entry name" value="PPR_2"/>
    <property type="match status" value="2"/>
</dbReference>
<feature type="repeat" description="PPR" evidence="2">
    <location>
        <begin position="292"/>
        <end position="326"/>
    </location>
</feature>
<dbReference type="EC" id="3.6.4.12" evidence="3"/>
<evidence type="ECO:0000256" key="2">
    <source>
        <dbReference type="PROSITE-ProRule" id="PRU00708"/>
    </source>
</evidence>
<name>A0A2H9ZZN0_9ASPA</name>
<dbReference type="GO" id="GO:0016787">
    <property type="term" value="F:hydrolase activity"/>
    <property type="evidence" value="ECO:0007669"/>
    <property type="project" value="UniProtKB-KW"/>
</dbReference>
<dbReference type="InterPro" id="IPR046960">
    <property type="entry name" value="PPR_At4g14850-like_plant"/>
</dbReference>
<dbReference type="GO" id="GO:0003678">
    <property type="term" value="F:DNA helicase activity"/>
    <property type="evidence" value="ECO:0007669"/>
    <property type="project" value="UniProtKB-EC"/>
</dbReference>
<dbReference type="GO" id="GO:0003723">
    <property type="term" value="F:RNA binding"/>
    <property type="evidence" value="ECO:0007669"/>
    <property type="project" value="InterPro"/>
</dbReference>
<dbReference type="InterPro" id="IPR011990">
    <property type="entry name" value="TPR-like_helical_dom_sf"/>
</dbReference>
<dbReference type="GO" id="GO:0009451">
    <property type="term" value="P:RNA modification"/>
    <property type="evidence" value="ECO:0007669"/>
    <property type="project" value="InterPro"/>
</dbReference>
<dbReference type="Proteomes" id="UP000236161">
    <property type="component" value="Unassembled WGS sequence"/>
</dbReference>
<dbReference type="FunFam" id="1.25.40.10:FF:000366">
    <property type="entry name" value="Pentatricopeptide (PPR) repeat-containing protein"/>
    <property type="match status" value="1"/>
</dbReference>
<feature type="repeat" description="PPR" evidence="2">
    <location>
        <begin position="261"/>
        <end position="291"/>
    </location>
</feature>
<feature type="repeat" description="PPR" evidence="2">
    <location>
        <begin position="129"/>
        <end position="163"/>
    </location>
</feature>
<evidence type="ECO:0000313" key="4">
    <source>
        <dbReference type="Proteomes" id="UP000236161"/>
    </source>
</evidence>
<feature type="repeat" description="PPR" evidence="2">
    <location>
        <begin position="98"/>
        <end position="128"/>
    </location>
</feature>
<dbReference type="AlphaFoldDB" id="A0A2H9ZZN0"/>
<keyword evidence="1" id="KW-0677">Repeat</keyword>
<feature type="repeat" description="PPR" evidence="2">
    <location>
        <begin position="362"/>
        <end position="396"/>
    </location>
</feature>
<protein>
    <submittedName>
        <fullName evidence="3">Pentatricopeptide repeat-containing protein</fullName>
        <ecNumber evidence="3">3.6.4.12</ecNumber>
    </submittedName>
</protein>
<dbReference type="PANTHER" id="PTHR47926:SF533">
    <property type="entry name" value="DYW DOMAIN-CONTAINING PROTEIN"/>
    <property type="match status" value="1"/>
</dbReference>
<dbReference type="Pfam" id="PF20431">
    <property type="entry name" value="E_motif"/>
    <property type="match status" value="1"/>
</dbReference>
<feature type="repeat" description="PPR" evidence="2">
    <location>
        <begin position="464"/>
        <end position="498"/>
    </location>
</feature>
<proteinExistence type="predicted"/>
<evidence type="ECO:0000313" key="3">
    <source>
        <dbReference type="EMBL" id="PKA48744.1"/>
    </source>
</evidence>
<keyword evidence="4" id="KW-1185">Reference proteome</keyword>
<dbReference type="PROSITE" id="PS51375">
    <property type="entry name" value="PPR"/>
    <property type="match status" value="7"/>
</dbReference>